<evidence type="ECO:0000313" key="3">
    <source>
        <dbReference type="Proteomes" id="UP000182827"/>
    </source>
</evidence>
<dbReference type="AlphaFoldDB" id="A0A1I6W6N7"/>
<organism evidence="2 3">
    <name type="scientific">Acinetobacter bohemicus</name>
    <dbReference type="NCBI Taxonomy" id="1435036"/>
    <lineage>
        <taxon>Bacteria</taxon>
        <taxon>Pseudomonadati</taxon>
        <taxon>Pseudomonadota</taxon>
        <taxon>Gammaproteobacteria</taxon>
        <taxon>Moraxellales</taxon>
        <taxon>Moraxellaceae</taxon>
        <taxon>Acinetobacter</taxon>
    </lineage>
</organism>
<protein>
    <recommendedName>
        <fullName evidence="1">GmrSD restriction endonucleases N-terminal domain-containing protein</fullName>
    </recommendedName>
</protein>
<dbReference type="PANTHER" id="PTHR37292:SF2">
    <property type="entry name" value="DUF262 DOMAIN-CONTAINING PROTEIN"/>
    <property type="match status" value="1"/>
</dbReference>
<name>A0A1I6W6N7_9GAMM</name>
<dbReference type="EMBL" id="FOZU01000044">
    <property type="protein sequence ID" value="SFT21668.1"/>
    <property type="molecule type" value="Genomic_DNA"/>
</dbReference>
<feature type="domain" description="GmrSD restriction endonucleases N-terminal" evidence="1">
    <location>
        <begin position="13"/>
        <end position="290"/>
    </location>
</feature>
<dbReference type="Pfam" id="PF03235">
    <property type="entry name" value="GmrSD_N"/>
    <property type="match status" value="1"/>
</dbReference>
<dbReference type="Proteomes" id="UP000182827">
    <property type="component" value="Unassembled WGS sequence"/>
</dbReference>
<evidence type="ECO:0000313" key="2">
    <source>
        <dbReference type="EMBL" id="SFT21668.1"/>
    </source>
</evidence>
<reference evidence="3" key="1">
    <citation type="submission" date="2016-10" db="EMBL/GenBank/DDBJ databases">
        <authorList>
            <person name="Varghese N."/>
            <person name="Submissions S."/>
        </authorList>
    </citation>
    <scope>NUCLEOTIDE SEQUENCE [LARGE SCALE GENOMIC DNA]</scope>
    <source>
        <strain evidence="3">ANC 5076</strain>
    </source>
</reference>
<dbReference type="InterPro" id="IPR004919">
    <property type="entry name" value="GmrSD_N"/>
</dbReference>
<proteinExistence type="predicted"/>
<dbReference type="RefSeq" id="WP_074947685.1">
    <property type="nucleotide sequence ID" value="NZ_FOZU01000044.1"/>
</dbReference>
<sequence>MTATSSKDLKLTSIIDEIYQGEYQLPEFQRDYVWRDSNVKSLFESVLLGHPIGSLLILELNKENPLFAWTNFHEIFPEEKRRFEYANNDRIPPKFLVLDGQQRLTSLSKLTNGTADKVWFLDLVKIKQSWINSDSPMDDSGIKNWIESDVDVASALSKRKKTDDLLKDLRGKRKLMPLNILKDKTLFSNEINRVRDAINLTITEYKTFIKFHKDIKVNLSIDELNHSISENETWINFLSAPLMRIFDNYYDYNMPCVIVSEKMGVSGVCKVFTKINTSGIALGAFDLLVAVMYPKNIPIKQKFDDAMDTYPLLKTLDEDAKRYLLQTIALFEGISPKTALLPELLKPEHILKTWDRACNALENACKQLDEYCGCALEKGTDRYLVYSPLTASAAVILDEYPINIKQDQIKLLRKQKLQAWYFGAGVADRYSDGTDTKQNQDIKEMKEWFASPSFDQAMPKWLLELFADFNVTKNASLGKAIISMINLKKPKDFYDDTKDVGAYSQYSCDLHHIFPRAALRQKVMQERGIKDKNVGDRILKNEYQVDSILNQTWILSDTNRLIISDRLPSVYLRDIITQYGGGAIGKDKLLDILKGHAINSKAVDCLLGDDYLGFIEERKKAVRFEFKTTGFVQNLIDKDSDIIDAIDDDEAVA</sequence>
<evidence type="ECO:0000259" key="1">
    <source>
        <dbReference type="Pfam" id="PF03235"/>
    </source>
</evidence>
<dbReference type="PANTHER" id="PTHR37292">
    <property type="entry name" value="VNG6097C"/>
    <property type="match status" value="1"/>
</dbReference>
<accession>A0A1I6W6N7</accession>
<keyword evidence="3" id="KW-1185">Reference proteome</keyword>
<gene>
    <name evidence="2" type="ORF">SAMN05444586_10441</name>
</gene>